<protein>
    <submittedName>
        <fullName evidence="2">Conserved protein</fullName>
    </submittedName>
</protein>
<dbReference type="RefSeq" id="WP_244444349.1">
    <property type="nucleotide sequence ID" value="NZ_BBIO01000001.1"/>
</dbReference>
<feature type="transmembrane region" description="Helical" evidence="1">
    <location>
        <begin position="52"/>
        <end position="69"/>
    </location>
</feature>
<dbReference type="eggNOG" id="COG5488">
    <property type="taxonomic scope" value="Bacteria"/>
</dbReference>
<dbReference type="STRING" id="1333998.M2A_0240"/>
<dbReference type="InterPro" id="IPR016990">
    <property type="entry name" value="UCP032162_TM"/>
</dbReference>
<dbReference type="PIRSF" id="PIRSF032162">
    <property type="entry name" value="UCP032162_imp"/>
    <property type="match status" value="1"/>
</dbReference>
<name>A0A081B6S3_9HYPH</name>
<evidence type="ECO:0000313" key="3">
    <source>
        <dbReference type="Proteomes" id="UP000028702"/>
    </source>
</evidence>
<dbReference type="EMBL" id="BBIO01000001">
    <property type="protein sequence ID" value="GAK43741.1"/>
    <property type="molecule type" value="Genomic_DNA"/>
</dbReference>
<keyword evidence="1" id="KW-0472">Membrane</keyword>
<sequence>MEDQAPLRPPLYFDAVLTPHRSLSPRGFLVMMGLVGIVSFISGMAFLMMGAWPVFGFFGLDAALIYFAFRLNYRAARAYETVQISQGEVRVRKVDAKGNVTAWSAPPYWARVDLHEEEEAEENTRLSLISHGRAVVVGAFLAPFERKELGEAIRQGLGDARRAGTPV</sequence>
<gene>
    <name evidence="2" type="ORF">M2A_0240</name>
</gene>
<accession>A0A081B6S3</accession>
<organism evidence="2 3">
    <name type="scientific">Tepidicaulis marinus</name>
    <dbReference type="NCBI Taxonomy" id="1333998"/>
    <lineage>
        <taxon>Bacteria</taxon>
        <taxon>Pseudomonadati</taxon>
        <taxon>Pseudomonadota</taxon>
        <taxon>Alphaproteobacteria</taxon>
        <taxon>Hyphomicrobiales</taxon>
        <taxon>Parvibaculaceae</taxon>
        <taxon>Tepidicaulis</taxon>
    </lineage>
</organism>
<keyword evidence="3" id="KW-1185">Reference proteome</keyword>
<evidence type="ECO:0000256" key="1">
    <source>
        <dbReference type="SAM" id="Phobius"/>
    </source>
</evidence>
<keyword evidence="1" id="KW-0812">Transmembrane</keyword>
<evidence type="ECO:0000313" key="2">
    <source>
        <dbReference type="EMBL" id="GAK43741.1"/>
    </source>
</evidence>
<dbReference type="Proteomes" id="UP000028702">
    <property type="component" value="Unassembled WGS sequence"/>
</dbReference>
<proteinExistence type="predicted"/>
<reference evidence="2 3" key="1">
    <citation type="submission" date="2014-07" db="EMBL/GenBank/DDBJ databases">
        <title>Tepidicaulis marinum gen. nov., sp. nov., a novel marine bacterium denitrifying nitrate to nitrous oxide strictly under microaerobic conditions.</title>
        <authorList>
            <person name="Takeuchi M."/>
            <person name="Yamagishi T."/>
            <person name="Kamagata Y."/>
            <person name="Oshima K."/>
            <person name="Hattori M."/>
            <person name="Katayama T."/>
            <person name="Hanada S."/>
            <person name="Tamaki H."/>
            <person name="Marumo K."/>
            <person name="Maeda H."/>
            <person name="Nedachi M."/>
            <person name="Iwasaki W."/>
            <person name="Suwa Y."/>
            <person name="Sakata S."/>
        </authorList>
    </citation>
    <scope>NUCLEOTIDE SEQUENCE [LARGE SCALE GENOMIC DNA]</scope>
    <source>
        <strain evidence="2 3">MA2</strain>
    </source>
</reference>
<keyword evidence="1" id="KW-1133">Transmembrane helix</keyword>
<dbReference type="AlphaFoldDB" id="A0A081B6S3"/>
<comment type="caution">
    <text evidence="2">The sequence shown here is derived from an EMBL/GenBank/DDBJ whole genome shotgun (WGS) entry which is preliminary data.</text>
</comment>
<dbReference type="Pfam" id="PF10003">
    <property type="entry name" value="DUF2244"/>
    <property type="match status" value="1"/>
</dbReference>
<dbReference type="InterPro" id="IPR019253">
    <property type="entry name" value="DUF2244_TM"/>
</dbReference>
<feature type="transmembrane region" description="Helical" evidence="1">
    <location>
        <begin position="27"/>
        <end position="46"/>
    </location>
</feature>